<dbReference type="CDD" id="cd00427">
    <property type="entry name" value="Ribosomal_L29_HIP"/>
    <property type="match status" value="1"/>
</dbReference>
<name>A0AA44MPQ1_STREE</name>
<dbReference type="SUPFAM" id="SSF46561">
    <property type="entry name" value="Ribosomal protein L29 (L29p)"/>
    <property type="match status" value="1"/>
</dbReference>
<evidence type="ECO:0000256" key="2">
    <source>
        <dbReference type="ARBA" id="ARBA00022980"/>
    </source>
</evidence>
<dbReference type="GO" id="GO:0006412">
    <property type="term" value="P:translation"/>
    <property type="evidence" value="ECO:0007669"/>
    <property type="project" value="InterPro"/>
</dbReference>
<organism evidence="6 7">
    <name type="scientific">Streptococcus pneumoniae</name>
    <dbReference type="NCBI Taxonomy" id="1313"/>
    <lineage>
        <taxon>Bacteria</taxon>
        <taxon>Bacillati</taxon>
        <taxon>Bacillota</taxon>
        <taxon>Bacilli</taxon>
        <taxon>Lactobacillales</taxon>
        <taxon>Streptococcaceae</taxon>
        <taxon>Streptococcus</taxon>
    </lineage>
</organism>
<evidence type="ECO:0000256" key="3">
    <source>
        <dbReference type="ARBA" id="ARBA00023274"/>
    </source>
</evidence>
<dbReference type="RefSeq" id="WP_094314525.1">
    <property type="nucleotide sequence ID" value="NZ_NNBW01000583.1"/>
</dbReference>
<dbReference type="AlphaFoldDB" id="A0AA44MPQ1"/>
<evidence type="ECO:0000313" key="6">
    <source>
        <dbReference type="EMBL" id="OYL18328.1"/>
    </source>
</evidence>
<dbReference type="InterPro" id="IPR036049">
    <property type="entry name" value="Ribosomal_uL29_sf"/>
</dbReference>
<dbReference type="FunFam" id="1.10.287.310:FF:000001">
    <property type="entry name" value="50S ribosomal protein L29"/>
    <property type="match status" value="1"/>
</dbReference>
<reference evidence="6 7" key="1">
    <citation type="submission" date="2017-07" db="EMBL/GenBank/DDBJ databases">
        <title>Invasive disease caused simultaneously by more than one serotype of Streptococcus pneumoniae, South Africa.</title>
        <authorList>
            <person name="Ndlangisa K."/>
            <person name="Du Plessis M."/>
            <person name="Von Gottberg A."/>
        </authorList>
    </citation>
    <scope>NUCLEOTIDE SEQUENCE [LARGE SCALE GENOMIC DNA]</scope>
    <source>
        <strain evidence="6 7">8227-15B</strain>
    </source>
</reference>
<evidence type="ECO:0000256" key="1">
    <source>
        <dbReference type="ARBA" id="ARBA00009254"/>
    </source>
</evidence>
<accession>A0AA44MPQ1</accession>
<proteinExistence type="inferred from homology"/>
<dbReference type="HAMAP" id="MF_00374">
    <property type="entry name" value="Ribosomal_uL29"/>
    <property type="match status" value="1"/>
</dbReference>
<gene>
    <name evidence="6" type="primary">rpmC</name>
    <name evidence="6" type="ORF">A5N45_13355</name>
</gene>
<evidence type="ECO:0000313" key="7">
    <source>
        <dbReference type="Proteomes" id="UP000214939"/>
    </source>
</evidence>
<protein>
    <recommendedName>
        <fullName evidence="4">Large ribosomal subunit protein uL29</fullName>
    </recommendedName>
    <alternativeName>
        <fullName evidence="5">50S ribosomal protein L29</fullName>
    </alternativeName>
</protein>
<evidence type="ECO:0000256" key="5">
    <source>
        <dbReference type="ARBA" id="ARBA00035476"/>
    </source>
</evidence>
<dbReference type="NCBIfam" id="TIGR00012">
    <property type="entry name" value="L29"/>
    <property type="match status" value="1"/>
</dbReference>
<comment type="similarity">
    <text evidence="1">Belongs to the universal ribosomal protein uL29 family.</text>
</comment>
<keyword evidence="2 6" id="KW-0689">Ribosomal protein</keyword>
<dbReference type="Proteomes" id="UP000214939">
    <property type="component" value="Unassembled WGS sequence"/>
</dbReference>
<dbReference type="GO" id="GO:0005840">
    <property type="term" value="C:ribosome"/>
    <property type="evidence" value="ECO:0007669"/>
    <property type="project" value="UniProtKB-KW"/>
</dbReference>
<dbReference type="EMBL" id="NNBW01000583">
    <property type="protein sequence ID" value="OYL18328.1"/>
    <property type="molecule type" value="Genomic_DNA"/>
</dbReference>
<dbReference type="InterPro" id="IPR001854">
    <property type="entry name" value="Ribosomal_uL29"/>
</dbReference>
<comment type="caution">
    <text evidence="6">The sequence shown here is derived from an EMBL/GenBank/DDBJ whole genome shotgun (WGS) entry which is preliminary data.</text>
</comment>
<evidence type="ECO:0000256" key="4">
    <source>
        <dbReference type="ARBA" id="ARBA00035204"/>
    </source>
</evidence>
<feature type="non-terminal residue" evidence="6">
    <location>
        <position position="50"/>
    </location>
</feature>
<dbReference type="GO" id="GO:0003735">
    <property type="term" value="F:structural constituent of ribosome"/>
    <property type="evidence" value="ECO:0007669"/>
    <property type="project" value="InterPro"/>
</dbReference>
<dbReference type="Gene3D" id="1.10.287.310">
    <property type="match status" value="1"/>
</dbReference>
<keyword evidence="3" id="KW-0687">Ribonucleoprotein</keyword>
<dbReference type="GO" id="GO:1990904">
    <property type="term" value="C:ribonucleoprotein complex"/>
    <property type="evidence" value="ECO:0007669"/>
    <property type="project" value="UniProtKB-KW"/>
</dbReference>
<sequence length="50" mass="5819">MAVGVSPGELRELTDEELAERLRESKEELFNLRFQMATGQLNNNRRLRTV</sequence>
<dbReference type="Pfam" id="PF00831">
    <property type="entry name" value="Ribosomal_L29"/>
    <property type="match status" value="1"/>
</dbReference>